<dbReference type="EMBL" id="JACHBF010000004">
    <property type="protein sequence ID" value="MBB6491528.1"/>
    <property type="molecule type" value="Genomic_DNA"/>
</dbReference>
<accession>A0A6P1C668</accession>
<dbReference type="Proteomes" id="UP000471190">
    <property type="component" value="Unassembled WGS sequence"/>
</dbReference>
<evidence type="ECO:0000313" key="4">
    <source>
        <dbReference type="Proteomes" id="UP000526625"/>
    </source>
</evidence>
<sequence>MSKAQNDRIDGIDCAAGRNPVEQTCRILAGRMGPSVLHGAKPIDDDCVRRESLAYGSRQFASVRLFNSYQFVENAWHSAPMPILAEGIAR</sequence>
<evidence type="ECO:0000313" key="3">
    <source>
        <dbReference type="Proteomes" id="UP000471190"/>
    </source>
</evidence>
<evidence type="ECO:0000313" key="1">
    <source>
        <dbReference type="EMBL" id="MBB6491528.1"/>
    </source>
</evidence>
<dbReference type="EMBL" id="JAADZA010000004">
    <property type="protein sequence ID" value="NEV10424.1"/>
    <property type="molecule type" value="Genomic_DNA"/>
</dbReference>
<dbReference type="AlphaFoldDB" id="A0A6P1C668"/>
<dbReference type="Proteomes" id="UP000526625">
    <property type="component" value="Unassembled WGS sequence"/>
</dbReference>
<comment type="caution">
    <text evidence="2">The sequence shown here is derived from an EMBL/GenBank/DDBJ whole genome shotgun (WGS) entry which is preliminary data.</text>
</comment>
<dbReference type="RefSeq" id="WP_135488234.1">
    <property type="nucleotide sequence ID" value="NZ_JAADZA010000004.1"/>
</dbReference>
<protein>
    <submittedName>
        <fullName evidence="2">Uncharacterized protein</fullName>
    </submittedName>
</protein>
<gene>
    <name evidence="1" type="ORF">GGD45_001925</name>
    <name evidence="2" type="ORF">GXW80_05415</name>
</gene>
<name>A0A6P1C668_RHITR</name>
<keyword evidence="4" id="KW-1185">Reference proteome</keyword>
<proteinExistence type="predicted"/>
<reference evidence="2 3" key="1">
    <citation type="submission" date="2020-02" db="EMBL/GenBank/DDBJ databases">
        <title>Draft genome sequence of Rhizobium tropici.</title>
        <authorList>
            <person name="Khayi S."/>
            <person name="Jemo M."/>
        </authorList>
    </citation>
    <scope>NUCLEOTIDE SEQUENCE [LARGE SCALE GENOMIC DNA]</scope>
    <source>
        <strain evidence="2 3">A12</strain>
    </source>
</reference>
<reference evidence="1 4" key="2">
    <citation type="submission" date="2020-08" db="EMBL/GenBank/DDBJ databases">
        <title>Genomic Encyclopedia of Type Strains, Phase IV (KMG-V): Genome sequencing to study the core and pangenomes of soil and plant-associated prokaryotes.</title>
        <authorList>
            <person name="Whitman W."/>
        </authorList>
    </citation>
    <scope>NUCLEOTIDE SEQUENCE [LARGE SCALE GENOMIC DNA]</scope>
    <source>
        <strain evidence="1 4">SEMIA 4059</strain>
    </source>
</reference>
<evidence type="ECO:0000313" key="2">
    <source>
        <dbReference type="EMBL" id="NEV10424.1"/>
    </source>
</evidence>
<organism evidence="2 3">
    <name type="scientific">Rhizobium tropici</name>
    <dbReference type="NCBI Taxonomy" id="398"/>
    <lineage>
        <taxon>Bacteria</taxon>
        <taxon>Pseudomonadati</taxon>
        <taxon>Pseudomonadota</taxon>
        <taxon>Alphaproteobacteria</taxon>
        <taxon>Hyphomicrobiales</taxon>
        <taxon>Rhizobiaceae</taxon>
        <taxon>Rhizobium/Agrobacterium group</taxon>
        <taxon>Rhizobium</taxon>
    </lineage>
</organism>